<dbReference type="AlphaFoldDB" id="A0A8H7Z8W6"/>
<sequence>MGNAIQANSSYSRHCSKHDETPGKYKLPEYHPSLIVQDYKDDVTKVKNCGCSGPYCVRNVEWIPRAK</sequence>
<dbReference type="OrthoDB" id="4085733at2759"/>
<dbReference type="Proteomes" id="UP000669133">
    <property type="component" value="Unassembled WGS sequence"/>
</dbReference>
<dbReference type="EMBL" id="JAEOAQ010000007">
    <property type="protein sequence ID" value="KAG5417433.1"/>
    <property type="molecule type" value="Genomic_DNA"/>
</dbReference>
<keyword evidence="3" id="KW-1185">Reference proteome</keyword>
<protein>
    <submittedName>
        <fullName evidence="2">Uncharacterized protein</fullName>
    </submittedName>
</protein>
<name>A0A8H7Z8W6_9ASCO</name>
<evidence type="ECO:0000256" key="1">
    <source>
        <dbReference type="SAM" id="MobiDB-lite"/>
    </source>
</evidence>
<feature type="compositionally biased region" description="Polar residues" evidence="1">
    <location>
        <begin position="1"/>
        <end position="13"/>
    </location>
</feature>
<reference evidence="2 3" key="1">
    <citation type="submission" date="2020-12" db="EMBL/GenBank/DDBJ databases">
        <title>Effect of drift, selection, and recombination on the evolution of hybrid genomes in Candida yeast pathogens.</title>
        <authorList>
            <person name="Mixao V."/>
            <person name="Ksiezopolska E."/>
            <person name="Saus E."/>
            <person name="Boekhout T."/>
            <person name="Gacser A."/>
            <person name="Gabaldon T."/>
        </authorList>
    </citation>
    <scope>NUCLEOTIDE SEQUENCE [LARGE SCALE GENOMIC DNA]</scope>
    <source>
        <strain evidence="2 3">BP57</strain>
    </source>
</reference>
<evidence type="ECO:0000313" key="3">
    <source>
        <dbReference type="Proteomes" id="UP000669133"/>
    </source>
</evidence>
<gene>
    <name evidence="2" type="ORF">I9W82_005067</name>
</gene>
<dbReference type="GeneID" id="93653696"/>
<feature type="region of interest" description="Disordered" evidence="1">
    <location>
        <begin position="1"/>
        <end position="24"/>
    </location>
</feature>
<comment type="caution">
    <text evidence="2">The sequence shown here is derived from an EMBL/GenBank/DDBJ whole genome shotgun (WGS) entry which is preliminary data.</text>
</comment>
<accession>A0A8H7Z8W6</accession>
<organism evidence="2 3">
    <name type="scientific">Candida metapsilosis</name>
    <dbReference type="NCBI Taxonomy" id="273372"/>
    <lineage>
        <taxon>Eukaryota</taxon>
        <taxon>Fungi</taxon>
        <taxon>Dikarya</taxon>
        <taxon>Ascomycota</taxon>
        <taxon>Saccharomycotina</taxon>
        <taxon>Pichiomycetes</taxon>
        <taxon>Debaryomycetaceae</taxon>
        <taxon>Candida/Lodderomyces clade</taxon>
        <taxon>Candida</taxon>
    </lineage>
</organism>
<dbReference type="RefSeq" id="XP_067546549.1">
    <property type="nucleotide sequence ID" value="XM_067694205.1"/>
</dbReference>
<proteinExistence type="predicted"/>
<evidence type="ECO:0000313" key="2">
    <source>
        <dbReference type="EMBL" id="KAG5417433.1"/>
    </source>
</evidence>